<evidence type="ECO:0000259" key="4">
    <source>
        <dbReference type="SMART" id="SM00796"/>
    </source>
</evidence>
<dbReference type="KEGG" id="pact:CA264_08800"/>
<protein>
    <submittedName>
        <fullName evidence="5">Kinase inhibitor</fullName>
    </submittedName>
</protein>
<evidence type="ECO:0000313" key="5">
    <source>
        <dbReference type="EMBL" id="ARS35526.1"/>
    </source>
</evidence>
<keyword evidence="2" id="KW-0378">Hydrolase</keyword>
<dbReference type="OrthoDB" id="9778567at2"/>
<dbReference type="Proteomes" id="UP000266292">
    <property type="component" value="Chromosome"/>
</dbReference>
<dbReference type="InterPro" id="IPR010016">
    <property type="entry name" value="PxpB"/>
</dbReference>
<evidence type="ECO:0000256" key="3">
    <source>
        <dbReference type="ARBA" id="ARBA00022840"/>
    </source>
</evidence>
<feature type="domain" description="Carboxyltransferase" evidence="4">
    <location>
        <begin position="10"/>
        <end position="218"/>
    </location>
</feature>
<evidence type="ECO:0000313" key="6">
    <source>
        <dbReference type="Proteomes" id="UP000266292"/>
    </source>
</evidence>
<dbReference type="GO" id="GO:0016787">
    <property type="term" value="F:hydrolase activity"/>
    <property type="evidence" value="ECO:0007669"/>
    <property type="project" value="UniProtKB-KW"/>
</dbReference>
<dbReference type="GO" id="GO:0005524">
    <property type="term" value="F:ATP binding"/>
    <property type="evidence" value="ECO:0007669"/>
    <property type="project" value="UniProtKB-KW"/>
</dbReference>
<evidence type="ECO:0000256" key="1">
    <source>
        <dbReference type="ARBA" id="ARBA00022741"/>
    </source>
</evidence>
<sequence>MPEIIQNPPLLICPRGESAVELQFGSIISKKILNRIRAIAQVLDEQPFPGLVEYVPAFTTLTVYYDPWVISQQGKLDAYEELTQKLEVLVEQVQETRSTPARVVELPVVYGGAYGPDLQEVALHTGLREEEIIDMHSAGEYLVHMVGFAPGFPYLGGMDNRLATPRKATPSARIPAGSVGIAGAQTGVYPISTPGGWQLIGRTPVALFNAARQVPSLLQAGDKVRFVPISEKEYEERKEGQE</sequence>
<dbReference type="EMBL" id="CP021235">
    <property type="protein sequence ID" value="ARS35526.1"/>
    <property type="molecule type" value="Genomic_DNA"/>
</dbReference>
<organism evidence="5 6">
    <name type="scientific">Pontibacter actiniarum</name>
    <dbReference type="NCBI Taxonomy" id="323450"/>
    <lineage>
        <taxon>Bacteria</taxon>
        <taxon>Pseudomonadati</taxon>
        <taxon>Bacteroidota</taxon>
        <taxon>Cytophagia</taxon>
        <taxon>Cytophagales</taxon>
        <taxon>Hymenobacteraceae</taxon>
        <taxon>Pontibacter</taxon>
    </lineage>
</organism>
<dbReference type="AlphaFoldDB" id="A0A1X9YRL3"/>
<dbReference type="Pfam" id="PF02682">
    <property type="entry name" value="CT_C_D"/>
    <property type="match status" value="1"/>
</dbReference>
<dbReference type="Gene3D" id="3.30.1360.40">
    <property type="match status" value="1"/>
</dbReference>
<dbReference type="PANTHER" id="PTHR34698">
    <property type="entry name" value="5-OXOPROLINASE SUBUNIT B"/>
    <property type="match status" value="1"/>
</dbReference>
<dbReference type="STRING" id="709015.GCA_000472485_01772"/>
<dbReference type="SUPFAM" id="SSF160467">
    <property type="entry name" value="PH0987 N-terminal domain-like"/>
    <property type="match status" value="1"/>
</dbReference>
<dbReference type="SMART" id="SM00796">
    <property type="entry name" value="AHS1"/>
    <property type="match status" value="1"/>
</dbReference>
<dbReference type="Gene3D" id="2.40.100.10">
    <property type="entry name" value="Cyclophilin-like"/>
    <property type="match status" value="1"/>
</dbReference>
<dbReference type="NCBIfam" id="TIGR00370">
    <property type="entry name" value="5-oxoprolinase subunit PxpB"/>
    <property type="match status" value="1"/>
</dbReference>
<dbReference type="RefSeq" id="WP_025606423.1">
    <property type="nucleotide sequence ID" value="NZ_CP021235.1"/>
</dbReference>
<dbReference type="PANTHER" id="PTHR34698:SF2">
    <property type="entry name" value="5-OXOPROLINASE SUBUNIT B"/>
    <property type="match status" value="1"/>
</dbReference>
<keyword evidence="1" id="KW-0547">Nucleotide-binding</keyword>
<reference evidence="6" key="1">
    <citation type="submission" date="2017-05" db="EMBL/GenBank/DDBJ databases">
        <authorList>
            <person name="Ray J."/>
            <person name="Price M."/>
            <person name="Deutschbauer A."/>
        </authorList>
    </citation>
    <scope>NUCLEOTIDE SEQUENCE [LARGE SCALE GENOMIC DNA]</scope>
    <source>
        <strain evidence="6">DSM 19842</strain>
    </source>
</reference>
<gene>
    <name evidence="5" type="ORF">CA264_08800</name>
</gene>
<proteinExistence type="predicted"/>
<name>A0A1X9YRL3_9BACT</name>
<keyword evidence="3" id="KW-0067">ATP-binding</keyword>
<dbReference type="InterPro" id="IPR029000">
    <property type="entry name" value="Cyclophilin-like_dom_sf"/>
</dbReference>
<evidence type="ECO:0000256" key="2">
    <source>
        <dbReference type="ARBA" id="ARBA00022801"/>
    </source>
</evidence>
<dbReference type="InterPro" id="IPR003833">
    <property type="entry name" value="CT_C_D"/>
</dbReference>
<accession>A0A1X9YRL3</accession>
<keyword evidence="6" id="KW-1185">Reference proteome</keyword>
<dbReference type="SUPFAM" id="SSF50891">
    <property type="entry name" value="Cyclophilin-like"/>
    <property type="match status" value="1"/>
</dbReference>